<evidence type="ECO:0000313" key="2">
    <source>
        <dbReference type="EMBL" id="CAA9452198.1"/>
    </source>
</evidence>
<feature type="chain" id="PRO_5026673429" evidence="1">
    <location>
        <begin position="25"/>
        <end position="88"/>
    </location>
</feature>
<protein>
    <submittedName>
        <fullName evidence="2">Uncharacterized protein</fullName>
    </submittedName>
</protein>
<evidence type="ECO:0000256" key="1">
    <source>
        <dbReference type="SAM" id="SignalP"/>
    </source>
</evidence>
<feature type="signal peptide" evidence="1">
    <location>
        <begin position="1"/>
        <end position="24"/>
    </location>
</feature>
<gene>
    <name evidence="2" type="ORF">AVDCRST_MAG78-3539</name>
</gene>
<proteinExistence type="predicted"/>
<sequence>MRRVVLLIVSALMVVSMAISPAFAHDRDRDCWDEDGFFWRNDCGNESEVVFVPIFVGFWNFDPFWGWFWDDGCGYDLDGPVNFYDCFD</sequence>
<dbReference type="AlphaFoldDB" id="A0A6J4QSD7"/>
<keyword evidence="1" id="KW-0732">Signal</keyword>
<reference evidence="2" key="1">
    <citation type="submission" date="2020-02" db="EMBL/GenBank/DDBJ databases">
        <authorList>
            <person name="Meier V. D."/>
        </authorList>
    </citation>
    <scope>NUCLEOTIDE SEQUENCE</scope>
    <source>
        <strain evidence="2">AVDCRST_MAG78</strain>
    </source>
</reference>
<organism evidence="2">
    <name type="scientific">uncultured Rubrobacteraceae bacterium</name>
    <dbReference type="NCBI Taxonomy" id="349277"/>
    <lineage>
        <taxon>Bacteria</taxon>
        <taxon>Bacillati</taxon>
        <taxon>Actinomycetota</taxon>
        <taxon>Rubrobacteria</taxon>
        <taxon>Rubrobacterales</taxon>
        <taxon>Rubrobacteraceae</taxon>
        <taxon>environmental samples</taxon>
    </lineage>
</organism>
<accession>A0A6J4QSD7</accession>
<dbReference type="EMBL" id="CADCVB010000233">
    <property type="protein sequence ID" value="CAA9452198.1"/>
    <property type="molecule type" value="Genomic_DNA"/>
</dbReference>
<name>A0A6J4QSD7_9ACTN</name>